<dbReference type="AlphaFoldDB" id="A0A2W4ZC06"/>
<name>A0A2W4ZC06_9BACT</name>
<proteinExistence type="predicted"/>
<evidence type="ECO:0000313" key="2">
    <source>
        <dbReference type="Proteomes" id="UP000249557"/>
    </source>
</evidence>
<reference evidence="1 2" key="1">
    <citation type="submission" date="2017-08" db="EMBL/GenBank/DDBJ databases">
        <title>Infants hospitalized years apart are colonized by the same room-sourced microbial strains.</title>
        <authorList>
            <person name="Brooks B."/>
            <person name="Olm M.R."/>
            <person name="Firek B.A."/>
            <person name="Baker R."/>
            <person name="Thomas B.C."/>
            <person name="Morowitz M.J."/>
            <person name="Banfield J.F."/>
        </authorList>
    </citation>
    <scope>NUCLEOTIDE SEQUENCE [LARGE SCALE GENOMIC DNA]</scope>
    <source>
        <strain evidence="1">S2_018_000_R2_104</strain>
    </source>
</reference>
<comment type="caution">
    <text evidence="1">The sequence shown here is derived from an EMBL/GenBank/DDBJ whole genome shotgun (WGS) entry which is preliminary data.</text>
</comment>
<accession>A0A2W4ZC06</accession>
<protein>
    <submittedName>
        <fullName evidence="1">Uncharacterized protein</fullName>
    </submittedName>
</protein>
<dbReference type="Proteomes" id="UP000249557">
    <property type="component" value="Unassembled WGS sequence"/>
</dbReference>
<evidence type="ECO:0000313" key="1">
    <source>
        <dbReference type="EMBL" id="PZO79903.1"/>
    </source>
</evidence>
<sequence length="74" mass="8160">MGVRPFLLTVFQGGYIMSIKKTDSRIRQANMKAPEPAPAFQTAAQPTLSMLARRGPYVGGFRIMGLMPSYKPRG</sequence>
<organism evidence="1 2">
    <name type="scientific">Micavibrio aeruginosavorus</name>
    <dbReference type="NCBI Taxonomy" id="349221"/>
    <lineage>
        <taxon>Bacteria</taxon>
        <taxon>Pseudomonadati</taxon>
        <taxon>Bdellovibrionota</taxon>
        <taxon>Bdellovibrionia</taxon>
        <taxon>Bdellovibrionales</taxon>
        <taxon>Pseudobdellovibrionaceae</taxon>
        <taxon>Micavibrio</taxon>
    </lineage>
</organism>
<gene>
    <name evidence="1" type="ORF">DI626_11465</name>
</gene>
<dbReference type="EMBL" id="QFNK01000346">
    <property type="protein sequence ID" value="PZO79903.1"/>
    <property type="molecule type" value="Genomic_DNA"/>
</dbReference>